<evidence type="ECO:0000256" key="10">
    <source>
        <dbReference type="ARBA" id="ARBA00023180"/>
    </source>
</evidence>
<dbReference type="CDD" id="cd15134">
    <property type="entry name" value="7tmA_capaR"/>
    <property type="match status" value="1"/>
</dbReference>
<feature type="domain" description="G-protein coupled receptors family 1 profile" evidence="15">
    <location>
        <begin position="56"/>
        <end position="329"/>
    </location>
</feature>
<dbReference type="AlphaFoldDB" id="A0A2S2PNY7"/>
<keyword evidence="7 14" id="KW-0472">Membrane</keyword>
<dbReference type="InterPro" id="IPR000276">
    <property type="entry name" value="GPCR_Rhodpsn"/>
</dbReference>
<name>A0A2S2PNY7_SCHGA</name>
<evidence type="ECO:0000256" key="2">
    <source>
        <dbReference type="ARBA" id="ARBA00010663"/>
    </source>
</evidence>
<keyword evidence="9 12" id="KW-0675">Receptor</keyword>
<sequence>MNNTTNGSYMVQLDDTANETVEGYLLRTRGPKHLSLNIVLPITVIYVFIFVTGVIGNIAVCVVIVRNNFMHTATNYYLFSLAVSDLTLLLLGLPNDLSVYWQQYPWPLGEVLCKFRALVSEMTSYTSVLTIVAFSMERYLAICHPLHSYAMSGLKRAVRIIAVVWVISFFAALPFAMFTTVDYVDYPPGSGDPLYESAFCAMLDKNVPTGVPVYELSSLLFFLVPMMIIIVLYVLIGLQIRQSSRHSLGKQMQGNVHGETKQIQSKKSIVRMLAAVVIAFFLCWAPFHAQRLLYLYAKDSPYYTQANELLYTIAGCFYYFSSTVNPILYNLMSMKYRRAFRETLCGYSGDRRNRMSRELQSSFRDTTVPLNTTISTAECSRKSVVHRSTRNLQQTEPPYNHHHQQQHQQHHHYAAAPSSDDCSVGRPPATASDVLVMISPVNGNAQCYKTLLRVTVQGSDNKPAATAATAQHGNCNSKLQLQGCSETQTENPHCAEVETCI</sequence>
<evidence type="ECO:0000256" key="1">
    <source>
        <dbReference type="ARBA" id="ARBA00004651"/>
    </source>
</evidence>
<feature type="transmembrane region" description="Helical" evidence="14">
    <location>
        <begin position="38"/>
        <end position="64"/>
    </location>
</feature>
<comment type="subcellular location">
    <subcellularLocation>
        <location evidence="1">Cell membrane</location>
        <topology evidence="1">Multi-pass membrane protein</topology>
    </subcellularLocation>
</comment>
<evidence type="ECO:0000256" key="7">
    <source>
        <dbReference type="ARBA" id="ARBA00023136"/>
    </source>
</evidence>
<evidence type="ECO:0000256" key="13">
    <source>
        <dbReference type="SAM" id="MobiDB-lite"/>
    </source>
</evidence>
<keyword evidence="3" id="KW-1003">Cell membrane</keyword>
<evidence type="ECO:0000256" key="6">
    <source>
        <dbReference type="ARBA" id="ARBA00023040"/>
    </source>
</evidence>
<dbReference type="Gene3D" id="1.20.1070.10">
    <property type="entry name" value="Rhodopsin 7-helix transmembrane proteins"/>
    <property type="match status" value="1"/>
</dbReference>
<evidence type="ECO:0000256" key="12">
    <source>
        <dbReference type="RuleBase" id="RU000688"/>
    </source>
</evidence>
<feature type="transmembrane region" description="Helical" evidence="14">
    <location>
        <begin position="115"/>
        <end position="136"/>
    </location>
</feature>
<evidence type="ECO:0000256" key="9">
    <source>
        <dbReference type="ARBA" id="ARBA00023170"/>
    </source>
</evidence>
<proteinExistence type="inferred from homology"/>
<dbReference type="EMBL" id="GGMR01018514">
    <property type="protein sequence ID" value="MBY31133.1"/>
    <property type="molecule type" value="Transcribed_RNA"/>
</dbReference>
<dbReference type="PROSITE" id="PS00237">
    <property type="entry name" value="G_PROTEIN_RECEP_F1_1"/>
    <property type="match status" value="1"/>
</dbReference>
<feature type="transmembrane region" description="Helical" evidence="14">
    <location>
        <begin position="157"/>
        <end position="178"/>
    </location>
</feature>
<feature type="region of interest" description="Disordered" evidence="13">
    <location>
        <begin position="381"/>
        <end position="427"/>
    </location>
</feature>
<evidence type="ECO:0000256" key="3">
    <source>
        <dbReference type="ARBA" id="ARBA00022475"/>
    </source>
</evidence>
<gene>
    <name evidence="16" type="primary">capaR_0</name>
    <name evidence="16" type="ORF">g.158445</name>
</gene>
<keyword evidence="5 14" id="KW-1133">Transmembrane helix</keyword>
<evidence type="ECO:0000256" key="11">
    <source>
        <dbReference type="ARBA" id="ARBA00023224"/>
    </source>
</evidence>
<reference evidence="16" key="1">
    <citation type="submission" date="2018-04" db="EMBL/GenBank/DDBJ databases">
        <title>Transcriptome of Schizaphis graminum biotype I.</title>
        <authorList>
            <person name="Scully E.D."/>
            <person name="Geib S.M."/>
            <person name="Palmer N.A."/>
            <person name="Koch K."/>
            <person name="Bradshaw J."/>
            <person name="Heng-Moss T."/>
            <person name="Sarath G."/>
        </authorList>
    </citation>
    <scope>NUCLEOTIDE SEQUENCE</scope>
</reference>
<evidence type="ECO:0000256" key="8">
    <source>
        <dbReference type="ARBA" id="ARBA00023157"/>
    </source>
</evidence>
<dbReference type="GO" id="GO:0001607">
    <property type="term" value="F:neuromedin U receptor activity"/>
    <property type="evidence" value="ECO:0007669"/>
    <property type="project" value="InterPro"/>
</dbReference>
<feature type="compositionally biased region" description="Basic residues" evidence="13">
    <location>
        <begin position="400"/>
        <end position="413"/>
    </location>
</feature>
<dbReference type="PRINTS" id="PR01565">
    <property type="entry name" value="NEUROMEDINUR"/>
</dbReference>
<dbReference type="PANTHER" id="PTHR24243:SF107">
    <property type="entry name" value="NEUROPEPTIDES CAPA RECEPTOR"/>
    <property type="match status" value="1"/>
</dbReference>
<evidence type="ECO:0000256" key="14">
    <source>
        <dbReference type="SAM" id="Phobius"/>
    </source>
</evidence>
<dbReference type="PRINTS" id="PR00237">
    <property type="entry name" value="GPCRRHODOPSN"/>
</dbReference>
<dbReference type="PANTHER" id="PTHR24243">
    <property type="entry name" value="G-PROTEIN COUPLED RECEPTOR"/>
    <property type="match status" value="1"/>
</dbReference>
<dbReference type="Pfam" id="PF00001">
    <property type="entry name" value="7tm_1"/>
    <property type="match status" value="1"/>
</dbReference>
<evidence type="ECO:0000256" key="4">
    <source>
        <dbReference type="ARBA" id="ARBA00022692"/>
    </source>
</evidence>
<protein>
    <submittedName>
        <fullName evidence="16">Neuropeptide capa receptor</fullName>
    </submittedName>
</protein>
<dbReference type="InterPro" id="IPR017452">
    <property type="entry name" value="GPCR_Rhodpsn_7TM"/>
</dbReference>
<keyword evidence="10" id="KW-0325">Glycoprotein</keyword>
<accession>A0A2S2PNY7</accession>
<keyword evidence="4 12" id="KW-0812">Transmembrane</keyword>
<dbReference type="SUPFAM" id="SSF81321">
    <property type="entry name" value="Family A G protein-coupled receptor-like"/>
    <property type="match status" value="1"/>
</dbReference>
<keyword evidence="11 12" id="KW-0807">Transducer</keyword>
<feature type="transmembrane region" description="Helical" evidence="14">
    <location>
        <begin position="269"/>
        <end position="289"/>
    </location>
</feature>
<evidence type="ECO:0000313" key="16">
    <source>
        <dbReference type="EMBL" id="MBY31133.1"/>
    </source>
</evidence>
<dbReference type="GO" id="GO:0005886">
    <property type="term" value="C:plasma membrane"/>
    <property type="evidence" value="ECO:0007669"/>
    <property type="project" value="UniProtKB-SubCell"/>
</dbReference>
<comment type="similarity">
    <text evidence="2 12">Belongs to the G-protein coupled receptor 1 family.</text>
</comment>
<keyword evidence="6 12" id="KW-0297">G-protein coupled receptor</keyword>
<feature type="transmembrane region" description="Helical" evidence="14">
    <location>
        <begin position="309"/>
        <end position="331"/>
    </location>
</feature>
<feature type="transmembrane region" description="Helical" evidence="14">
    <location>
        <begin position="219"/>
        <end position="240"/>
    </location>
</feature>
<evidence type="ECO:0000259" key="15">
    <source>
        <dbReference type="PROSITE" id="PS50262"/>
    </source>
</evidence>
<organism evidence="16">
    <name type="scientific">Schizaphis graminum</name>
    <name type="common">Green bug aphid</name>
    <dbReference type="NCBI Taxonomy" id="13262"/>
    <lineage>
        <taxon>Eukaryota</taxon>
        <taxon>Metazoa</taxon>
        <taxon>Ecdysozoa</taxon>
        <taxon>Arthropoda</taxon>
        <taxon>Hexapoda</taxon>
        <taxon>Insecta</taxon>
        <taxon>Pterygota</taxon>
        <taxon>Neoptera</taxon>
        <taxon>Paraneoptera</taxon>
        <taxon>Hemiptera</taxon>
        <taxon>Sternorrhyncha</taxon>
        <taxon>Aphidomorpha</taxon>
        <taxon>Aphidoidea</taxon>
        <taxon>Aphididae</taxon>
        <taxon>Aphidini</taxon>
        <taxon>Schizaphis</taxon>
    </lineage>
</organism>
<evidence type="ECO:0000256" key="5">
    <source>
        <dbReference type="ARBA" id="ARBA00022989"/>
    </source>
</evidence>
<dbReference type="PROSITE" id="PS50262">
    <property type="entry name" value="G_PROTEIN_RECEP_F1_2"/>
    <property type="match status" value="1"/>
</dbReference>
<keyword evidence="8" id="KW-1015">Disulfide bond</keyword>
<feature type="transmembrane region" description="Helical" evidence="14">
    <location>
        <begin position="76"/>
        <end position="95"/>
    </location>
</feature>
<dbReference type="InterPro" id="IPR005390">
    <property type="entry name" value="NeuromedU_rcpt"/>
</dbReference>